<dbReference type="AlphaFoldDB" id="A0ABD1GM14"/>
<accession>A0ABD1GM14</accession>
<gene>
    <name evidence="1" type="ORF">AAHA92_21925</name>
</gene>
<dbReference type="EMBL" id="JBEAFC010000008">
    <property type="protein sequence ID" value="KAL1545172.1"/>
    <property type="molecule type" value="Genomic_DNA"/>
</dbReference>
<keyword evidence="2" id="KW-1185">Reference proteome</keyword>
<protein>
    <submittedName>
        <fullName evidence="1">Uncharacterized protein</fullName>
    </submittedName>
</protein>
<organism evidence="1 2">
    <name type="scientific">Salvia divinorum</name>
    <name type="common">Maria pastora</name>
    <name type="synonym">Diviner's sage</name>
    <dbReference type="NCBI Taxonomy" id="28513"/>
    <lineage>
        <taxon>Eukaryota</taxon>
        <taxon>Viridiplantae</taxon>
        <taxon>Streptophyta</taxon>
        <taxon>Embryophyta</taxon>
        <taxon>Tracheophyta</taxon>
        <taxon>Spermatophyta</taxon>
        <taxon>Magnoliopsida</taxon>
        <taxon>eudicotyledons</taxon>
        <taxon>Gunneridae</taxon>
        <taxon>Pentapetalae</taxon>
        <taxon>asterids</taxon>
        <taxon>lamiids</taxon>
        <taxon>Lamiales</taxon>
        <taxon>Lamiaceae</taxon>
        <taxon>Nepetoideae</taxon>
        <taxon>Mentheae</taxon>
        <taxon>Salviinae</taxon>
        <taxon>Salvia</taxon>
        <taxon>Salvia subgen. Calosphace</taxon>
    </lineage>
</organism>
<comment type="caution">
    <text evidence="1">The sequence shown here is derived from an EMBL/GenBank/DDBJ whole genome shotgun (WGS) entry which is preliminary data.</text>
</comment>
<evidence type="ECO:0000313" key="1">
    <source>
        <dbReference type="EMBL" id="KAL1545172.1"/>
    </source>
</evidence>
<reference evidence="1 2" key="1">
    <citation type="submission" date="2024-06" db="EMBL/GenBank/DDBJ databases">
        <title>A chromosome level genome sequence of Diviner's sage (Salvia divinorum).</title>
        <authorList>
            <person name="Ford S.A."/>
            <person name="Ro D.-K."/>
            <person name="Ness R.W."/>
            <person name="Phillips M.A."/>
        </authorList>
    </citation>
    <scope>NUCLEOTIDE SEQUENCE [LARGE SCALE GENOMIC DNA]</scope>
    <source>
        <strain evidence="1">SAF-2024a</strain>
        <tissue evidence="1">Leaf</tissue>
    </source>
</reference>
<sequence>MIFHNLISATSKKGLAVGTAQPCIRQSPSLGPQITIPKNQHFSSFSSHSYSAQCSWNDKSPNFWSSVSSIVVGSLHPHELVRQNVALPLACVGLVTRHCCPTPPFTAQNRCPFLFLFAVGIPFSLDEKLLSILLKHSGL</sequence>
<name>A0ABD1GM14_SALDI</name>
<proteinExistence type="predicted"/>
<evidence type="ECO:0000313" key="2">
    <source>
        <dbReference type="Proteomes" id="UP001567538"/>
    </source>
</evidence>
<dbReference type="Proteomes" id="UP001567538">
    <property type="component" value="Unassembled WGS sequence"/>
</dbReference>